<dbReference type="InterPro" id="IPR014922">
    <property type="entry name" value="YdhG-like"/>
</dbReference>
<accession>A0A517NMK5</accession>
<dbReference type="AlphaFoldDB" id="A0A517NMK5"/>
<protein>
    <recommendedName>
        <fullName evidence="2">YdhG-like domain-containing protein</fullName>
    </recommendedName>
</protein>
<reference evidence="3 4" key="1">
    <citation type="submission" date="2019-02" db="EMBL/GenBank/DDBJ databases">
        <title>Deep-cultivation of Planctomycetes and their phenomic and genomic characterization uncovers novel biology.</title>
        <authorList>
            <person name="Wiegand S."/>
            <person name="Jogler M."/>
            <person name="Boedeker C."/>
            <person name="Pinto D."/>
            <person name="Vollmers J."/>
            <person name="Rivas-Marin E."/>
            <person name="Kohn T."/>
            <person name="Peeters S.H."/>
            <person name="Heuer A."/>
            <person name="Rast P."/>
            <person name="Oberbeckmann S."/>
            <person name="Bunk B."/>
            <person name="Jeske O."/>
            <person name="Meyerdierks A."/>
            <person name="Storesund J.E."/>
            <person name="Kallscheuer N."/>
            <person name="Luecker S."/>
            <person name="Lage O.M."/>
            <person name="Pohl T."/>
            <person name="Merkel B.J."/>
            <person name="Hornburger P."/>
            <person name="Mueller R.-W."/>
            <person name="Bruemmer F."/>
            <person name="Labrenz M."/>
            <person name="Spormann A.M."/>
            <person name="Op den Camp H."/>
            <person name="Overmann J."/>
            <person name="Amann R."/>
            <person name="Jetten M.S.M."/>
            <person name="Mascher T."/>
            <person name="Medema M.H."/>
            <person name="Devos D.P."/>
            <person name="Kaster A.-K."/>
            <person name="Ovreas L."/>
            <person name="Rohde M."/>
            <person name="Galperin M.Y."/>
            <person name="Jogler C."/>
        </authorList>
    </citation>
    <scope>NUCLEOTIDE SEQUENCE [LARGE SCALE GENOMIC DNA]</scope>
    <source>
        <strain evidence="3 4">K23_9</strain>
    </source>
</reference>
<dbReference type="Proteomes" id="UP000319817">
    <property type="component" value="Chromosome"/>
</dbReference>
<organism evidence="3 4">
    <name type="scientific">Stieleria marina</name>
    <dbReference type="NCBI Taxonomy" id="1930275"/>
    <lineage>
        <taxon>Bacteria</taxon>
        <taxon>Pseudomonadati</taxon>
        <taxon>Planctomycetota</taxon>
        <taxon>Planctomycetia</taxon>
        <taxon>Pirellulales</taxon>
        <taxon>Pirellulaceae</taxon>
        <taxon>Stieleria</taxon>
    </lineage>
</organism>
<evidence type="ECO:0000259" key="2">
    <source>
        <dbReference type="Pfam" id="PF08818"/>
    </source>
</evidence>
<evidence type="ECO:0000313" key="3">
    <source>
        <dbReference type="EMBL" id="QDT08354.1"/>
    </source>
</evidence>
<dbReference type="Pfam" id="PF08818">
    <property type="entry name" value="DUF1801"/>
    <property type="match status" value="1"/>
</dbReference>
<name>A0A517NMK5_9BACT</name>
<dbReference type="Gene3D" id="3.90.1150.200">
    <property type="match status" value="1"/>
</dbReference>
<proteinExistence type="predicted"/>
<evidence type="ECO:0000313" key="4">
    <source>
        <dbReference type="Proteomes" id="UP000319817"/>
    </source>
</evidence>
<dbReference type="EMBL" id="CP036526">
    <property type="protein sequence ID" value="QDT08354.1"/>
    <property type="molecule type" value="Genomic_DNA"/>
</dbReference>
<dbReference type="SUPFAM" id="SSF159888">
    <property type="entry name" value="YdhG-like"/>
    <property type="match status" value="1"/>
</dbReference>
<feature type="region of interest" description="Disordered" evidence="1">
    <location>
        <begin position="148"/>
        <end position="178"/>
    </location>
</feature>
<feature type="domain" description="YdhG-like" evidence="2">
    <location>
        <begin position="19"/>
        <end position="132"/>
    </location>
</feature>
<dbReference type="OrthoDB" id="9813231at2"/>
<dbReference type="RefSeq" id="WP_145415908.1">
    <property type="nucleotide sequence ID" value="NZ_CP036526.1"/>
</dbReference>
<keyword evidence="4" id="KW-1185">Reference proteome</keyword>
<gene>
    <name evidence="3" type="ORF">K239x_02920</name>
</gene>
<feature type="compositionally biased region" description="Basic residues" evidence="1">
    <location>
        <begin position="153"/>
        <end position="178"/>
    </location>
</feature>
<evidence type="ECO:0000256" key="1">
    <source>
        <dbReference type="SAM" id="MobiDB-lite"/>
    </source>
</evidence>
<sequence length="178" mass="20584">MQSKAATVAQYLRELPDERRAAIKAVRKTIRQHLPDGYKEGMQYGMIGYYVPHKLYSAGYHCDPSQPLPFAHLASQKNHMAIYLFGMYADAKIEKWFRQQWEKTGKRLDMGKSCIRFRKLDDLPLELIGQSIGKIPVEHLIRQYEASVDPARRKAPQKRAKNIAAKKTRTKKRSAKKP</sequence>